<protein>
    <recommendedName>
        <fullName evidence="5">Restriction endonuclease</fullName>
    </recommendedName>
</protein>
<dbReference type="Pfam" id="PF18062">
    <property type="entry name" value="RE_AspBHI_N"/>
    <property type="match status" value="1"/>
</dbReference>
<accession>A0A1W5ZQU6</accession>
<dbReference type="STRING" id="402384.HM131_01920"/>
<dbReference type="GO" id="GO:0004519">
    <property type="term" value="F:endonuclease activity"/>
    <property type="evidence" value="ECO:0007669"/>
    <property type="project" value="InterPro"/>
</dbReference>
<feature type="domain" description="Restriction endonuclease type IV Mrr" evidence="1">
    <location>
        <begin position="248"/>
        <end position="366"/>
    </location>
</feature>
<dbReference type="InterPro" id="IPR011335">
    <property type="entry name" value="Restrct_endonuc-II-like"/>
</dbReference>
<dbReference type="Proteomes" id="UP000192527">
    <property type="component" value="Chromosome"/>
</dbReference>
<dbReference type="AlphaFoldDB" id="A0A1W5ZQU6"/>
<dbReference type="OrthoDB" id="3010308at2"/>
<dbReference type="GO" id="GO:0009307">
    <property type="term" value="P:DNA restriction-modification system"/>
    <property type="evidence" value="ECO:0007669"/>
    <property type="project" value="InterPro"/>
</dbReference>
<proteinExistence type="predicted"/>
<dbReference type="InterPro" id="IPR007560">
    <property type="entry name" value="Restrct_endonuc_IV_Mrr"/>
</dbReference>
<evidence type="ECO:0000259" key="2">
    <source>
        <dbReference type="Pfam" id="PF18062"/>
    </source>
</evidence>
<dbReference type="GO" id="GO:0003677">
    <property type="term" value="F:DNA binding"/>
    <property type="evidence" value="ECO:0007669"/>
    <property type="project" value="InterPro"/>
</dbReference>
<reference evidence="3 4" key="1">
    <citation type="submission" date="2017-04" db="EMBL/GenBank/DDBJ databases">
        <title>The whole genome sequencing and assembly of Halobacillus mangrovi strain.</title>
        <authorList>
            <person name="Lee S.-J."/>
            <person name="Park M.-K."/>
            <person name="Kim J.-Y."/>
            <person name="Lee Y.-J."/>
            <person name="Yi H."/>
            <person name="Bahn Y.-S."/>
            <person name="Kim J.F."/>
            <person name="Lee D.-W."/>
        </authorList>
    </citation>
    <scope>NUCLEOTIDE SEQUENCE [LARGE SCALE GENOMIC DNA]</scope>
    <source>
        <strain evidence="3 4">KTB 131</strain>
    </source>
</reference>
<evidence type="ECO:0000259" key="1">
    <source>
        <dbReference type="Pfam" id="PF04471"/>
    </source>
</evidence>
<dbReference type="Pfam" id="PF04471">
    <property type="entry name" value="Mrr_cat"/>
    <property type="match status" value="1"/>
</dbReference>
<dbReference type="RefSeq" id="WP_085027403.1">
    <property type="nucleotide sequence ID" value="NZ_CP020772.1"/>
</dbReference>
<name>A0A1W5ZQU6_9BACI</name>
<dbReference type="EMBL" id="CP020772">
    <property type="protein sequence ID" value="ARI75656.1"/>
    <property type="molecule type" value="Genomic_DNA"/>
</dbReference>
<evidence type="ECO:0008006" key="5">
    <source>
        <dbReference type="Google" id="ProtNLM"/>
    </source>
</evidence>
<organism evidence="3 4">
    <name type="scientific">Halobacillus mangrovi</name>
    <dbReference type="NCBI Taxonomy" id="402384"/>
    <lineage>
        <taxon>Bacteria</taxon>
        <taxon>Bacillati</taxon>
        <taxon>Bacillota</taxon>
        <taxon>Bacilli</taxon>
        <taxon>Bacillales</taxon>
        <taxon>Bacillaceae</taxon>
        <taxon>Halobacillus</taxon>
    </lineage>
</organism>
<evidence type="ECO:0000313" key="4">
    <source>
        <dbReference type="Proteomes" id="UP000192527"/>
    </source>
</evidence>
<dbReference type="Gene3D" id="3.40.1350.10">
    <property type="match status" value="1"/>
</dbReference>
<keyword evidence="4" id="KW-1185">Reference proteome</keyword>
<feature type="domain" description="Restriction endonuclease AspBHI N-terminal" evidence="2">
    <location>
        <begin position="22"/>
        <end position="215"/>
    </location>
</feature>
<dbReference type="Gene3D" id="2.30.280.20">
    <property type="match status" value="1"/>
</dbReference>
<gene>
    <name evidence="3" type="ORF">HM131_01920</name>
</gene>
<dbReference type="InterPro" id="IPR011856">
    <property type="entry name" value="tRNA_endonuc-like_dom_sf"/>
</dbReference>
<dbReference type="SUPFAM" id="SSF52980">
    <property type="entry name" value="Restriction endonuclease-like"/>
    <property type="match status" value="1"/>
</dbReference>
<dbReference type="KEGG" id="hmn:HM131_01920"/>
<evidence type="ECO:0000313" key="3">
    <source>
        <dbReference type="EMBL" id="ARI75656.1"/>
    </source>
</evidence>
<sequence>MDFSKLIIDKKYRNTNNWKLPQDEFNKIFKRFRDGKGIQNVQGFRWKSKYAGPTNIHGAAFIVIVTNFNEKEWPDELDYETGIFTYFGDNRKGGDVLHSTPGNGYLKNTFDLIHLYKNRFDIAPILLFQSVKENKHYMKFLGLLAPGAADFRPTEDLIAVWRVEKENRYQNYRSIFTILKEEEIDLKWLDDLCQGVKPASSIYCPEAWRLWVDKNVYTPLECESTNHIRTMKEQTPNSEEQKIINYILNLTDREFEFAAKEILKLTDPHLYDLKVTRRVKDKGIDIIGKYKIGHKKYSYSLRAIGEAKRWKKSVNSREFLRLISRMTKDTIGFFVTTSYFGEAPQEEIIEDDRPIILICGKDIANILIDKNLAGKGYEIEFKEWLEKIKTEAK</sequence>
<dbReference type="InterPro" id="IPR041409">
    <property type="entry name" value="RE_AspBHI_N"/>
</dbReference>